<proteinExistence type="predicted"/>
<dbReference type="Pfam" id="PF01939">
    <property type="entry name" value="NucS_C"/>
    <property type="match status" value="1"/>
</dbReference>
<evidence type="ECO:0000313" key="2">
    <source>
        <dbReference type="EMBL" id="ADH60322.1"/>
    </source>
</evidence>
<reference evidence="2 3" key="1">
    <citation type="submission" date="2010-05" db="EMBL/GenBank/DDBJ databases">
        <title>Complete sequence of Thermoanaerobacter mathranii subsp. mathranii mathranii str. A3.</title>
        <authorList>
            <consortium name="US DOE Joint Genome Institute"/>
            <person name="Lucas S."/>
            <person name="Copeland A."/>
            <person name="Lapidus A."/>
            <person name="Cheng J.-F."/>
            <person name="Bruce D."/>
            <person name="Goodwin L."/>
            <person name="Pitluck S."/>
            <person name="Held B."/>
            <person name="Detter J.C."/>
            <person name="Han C."/>
            <person name="Tapia R."/>
            <person name="Land M."/>
            <person name="Hauser L."/>
            <person name="Kyrpides N."/>
            <person name="Mikhailova N."/>
            <person name="Zhou J."/>
            <person name="Hemme C."/>
            <person name="Woyke T."/>
        </authorList>
    </citation>
    <scope>NUCLEOTIDE SEQUENCE [LARGE SCALE GENOMIC DNA]</scope>
    <source>
        <strain evidence="2 3">A3</strain>
    </source>
</reference>
<dbReference type="Proteomes" id="UP000002064">
    <property type="component" value="Chromosome"/>
</dbReference>
<dbReference type="RefSeq" id="WP_013149905.1">
    <property type="nucleotide sequence ID" value="NC_014209.1"/>
</dbReference>
<evidence type="ECO:0000313" key="3">
    <source>
        <dbReference type="Proteomes" id="UP000002064"/>
    </source>
</evidence>
<dbReference type="InterPro" id="IPR048301">
    <property type="entry name" value="NucS_C"/>
</dbReference>
<feature type="domain" description="Endonuclease NucS C-terminal" evidence="1">
    <location>
        <begin position="218"/>
        <end position="294"/>
    </location>
</feature>
<protein>
    <recommendedName>
        <fullName evidence="1">Endonuclease NucS C-terminal domain-containing protein</fullName>
    </recommendedName>
</protein>
<dbReference type="EMBL" id="CP002032">
    <property type="protein sequence ID" value="ADH60322.1"/>
    <property type="molecule type" value="Genomic_DNA"/>
</dbReference>
<dbReference type="InterPro" id="IPR011856">
    <property type="entry name" value="tRNA_endonuc-like_dom_sf"/>
</dbReference>
<keyword evidence="3" id="KW-1185">Reference proteome</keyword>
<accession>A0ABN3Z1C0</accession>
<sequence>MAYFLISVSNKVNLDLCIKYALAGFTNSINGLWTFMEIQEGDFVSFLYGARVFNLYKVERKEAIENAETIPPWLPVTFKMSGKTYYFPFRLYLKPLRQFVEPMVRPEFAYVAENLLLRGGYRKTHFQADQTTLQSVSQMGEIYNRPIETLTISNYKTFTPSIVWDRKLESSPKTFYFQEFVLQSLIRQHLSVSTNLQIFLASAGLNTFQAEDFEVLGEKALSEGYIDILIKDRMPVGYSRKIILEIKTGSAKSKDIEQLENYIREIGKECVAGVLVAQKFSKKLKQECENRGIKPFIYTFGQIEKSRKYTLEDLKRKLQLLKIEL</sequence>
<organism evidence="2 3">
    <name type="scientific">Thermoanaerobacter mathranii subsp. mathranii (strain DSM 11426 / CCUG 53645 / CIP 108742 / A3)</name>
    <dbReference type="NCBI Taxonomy" id="583358"/>
    <lineage>
        <taxon>Bacteria</taxon>
        <taxon>Bacillati</taxon>
        <taxon>Bacillota</taxon>
        <taxon>Clostridia</taxon>
        <taxon>Thermoanaerobacterales</taxon>
        <taxon>Thermoanaerobacteraceae</taxon>
        <taxon>Thermoanaerobacter</taxon>
    </lineage>
</organism>
<dbReference type="Gene3D" id="3.40.1350.10">
    <property type="match status" value="1"/>
</dbReference>
<name>A0ABN3Z1C0_THEM3</name>
<gene>
    <name evidence="2" type="ordered locus">Tmath_0568</name>
</gene>
<evidence type="ECO:0000259" key="1">
    <source>
        <dbReference type="Pfam" id="PF01939"/>
    </source>
</evidence>